<feature type="domain" description="Periplasmic copper-binding protein NosD beta helix" evidence="1">
    <location>
        <begin position="310"/>
        <end position="462"/>
    </location>
</feature>
<organism evidence="3">
    <name type="scientific">Candidatus Methanogaster sp. ANME-2c ERB4</name>
    <dbReference type="NCBI Taxonomy" id="2759911"/>
    <lineage>
        <taxon>Archaea</taxon>
        <taxon>Methanobacteriati</taxon>
        <taxon>Methanobacteriota</taxon>
        <taxon>Stenosarchaea group</taxon>
        <taxon>Methanomicrobia</taxon>
        <taxon>Methanosarcinales</taxon>
        <taxon>ANME-2 cluster</taxon>
        <taxon>Candidatus Methanogasteraceae</taxon>
        <taxon>Candidatus Methanogaster</taxon>
    </lineage>
</organism>
<dbReference type="Gene3D" id="2.60.40.10">
    <property type="entry name" value="Immunoglobulins"/>
    <property type="match status" value="1"/>
</dbReference>
<protein>
    <submittedName>
        <fullName evidence="3">Uncharacterized protein</fullName>
    </submittedName>
</protein>
<name>A0A7G9YI68_9EURY</name>
<accession>A0A7G9YI68</accession>
<dbReference type="InterPro" id="IPR036439">
    <property type="entry name" value="Dockerin_dom_sf"/>
</dbReference>
<dbReference type="InterPro" id="IPR006626">
    <property type="entry name" value="PbH1"/>
</dbReference>
<dbReference type="Gene3D" id="1.10.1330.10">
    <property type="entry name" value="Dockerin domain"/>
    <property type="match status" value="1"/>
</dbReference>
<evidence type="ECO:0000259" key="2">
    <source>
        <dbReference type="Pfam" id="PF07705"/>
    </source>
</evidence>
<dbReference type="Pfam" id="PF00404">
    <property type="entry name" value="Dockerin_1"/>
    <property type="match status" value="1"/>
</dbReference>
<dbReference type="InterPro" id="IPR013783">
    <property type="entry name" value="Ig-like_fold"/>
</dbReference>
<feature type="domain" description="Periplasmic copper-binding protein NosD beta helix" evidence="1">
    <location>
        <begin position="3"/>
        <end position="47"/>
    </location>
</feature>
<dbReference type="SMART" id="SM00710">
    <property type="entry name" value="PbH1"/>
    <property type="match status" value="10"/>
</dbReference>
<evidence type="ECO:0000313" key="3">
    <source>
        <dbReference type="EMBL" id="QNO47702.1"/>
    </source>
</evidence>
<dbReference type="InterPro" id="IPR022441">
    <property type="entry name" value="Para_beta_helix_rpt-2"/>
</dbReference>
<dbReference type="NCBIfam" id="TIGR03804">
    <property type="entry name" value="para_beta_helix"/>
    <property type="match status" value="4"/>
</dbReference>
<dbReference type="InterPro" id="IPR011635">
    <property type="entry name" value="CARDB"/>
</dbReference>
<dbReference type="Pfam" id="PF05048">
    <property type="entry name" value="NosD"/>
    <property type="match status" value="3"/>
</dbReference>
<evidence type="ECO:0000259" key="1">
    <source>
        <dbReference type="Pfam" id="PF05048"/>
    </source>
</evidence>
<dbReference type="GO" id="GO:0000272">
    <property type="term" value="P:polysaccharide catabolic process"/>
    <property type="evidence" value="ECO:0007669"/>
    <property type="project" value="InterPro"/>
</dbReference>
<feature type="domain" description="Periplasmic copper-binding protein NosD beta helix" evidence="1">
    <location>
        <begin position="553"/>
        <end position="735"/>
    </location>
</feature>
<sequence length="829" mass="87706">MHSSDSNLLFHNNLVNNGPNAYDSNPASNDWYHPVLLEGNYWSDYPGIDNGSGTEKHDIVGDGVGDTNIPHPGANYDYYPFANESGWTLPKLNIIHTHTDKIAYGFNKTATISCIVQNDTEVNISVDNINMKIMKPDGSTEWITPFEGLVGNYDGVFTNTSLFGMYDVTVYAYDSEYRTDIATLSFDVLPDHDIAVTSIDAPGSTEANSKIIVNVTISNTGLNNESNITVDFIVDGISQSTTTIPALKTRSYMNVCFQWTAPSVDGRRSMVICAKPVVNETVEWNNKLNKIITIGDIWVPDNYPTIQQAVDNAAAGDTIIVRDGTYTENVGVNKSLAILAENMSALTIVQAANPDDAIFEVIADYMNISGFTVTGTDKAGFYLHGADCCNISDNNVSNNGKGIYLHSSSNCTLMNNNASSNSGTGSYKRDGYGYGIYLDRSSNCTLMGNIANSNSGTGFYNYDGYGYGIYLNSSSNCMLMNNTANSTNGSGGEGHDPYEFFGGDGYGYGIYLNSSSNCMLTGNIAYSNSGIGGRGENADEWNEWGGGSGGDGYGYGIYLQHSSNGILTNNTANSISNGGRGGRGQYGGIGGAGGNSYSYGIYMNYSSNCILTSNIANSTRGRGGGGGFGIHDADGGDGGDGYSYGIHLYSSSNCMLTSNTVNSTSGGGGRGGSGGSGSGGSDGYGYGHGIYMWSSSNHNTLHHNNFIANTRNAYDSCTNQWNSTTAGNYWDDYLGTDSDGDGIGNDPYPIMGGGGSVDNFPLMHPWTDTPPQNGDLNGDDRITPTDAAIALQLAATGAQNPAADVNGDGRITALMIVRAAASSRDDGVE</sequence>
<dbReference type="SUPFAM" id="SSF63446">
    <property type="entry name" value="Type I dockerin domain"/>
    <property type="match status" value="1"/>
</dbReference>
<dbReference type="InterPro" id="IPR002105">
    <property type="entry name" value="Dockerin_1_rpt"/>
</dbReference>
<dbReference type="EMBL" id="MT631271">
    <property type="protein sequence ID" value="QNO47702.1"/>
    <property type="molecule type" value="Genomic_DNA"/>
</dbReference>
<proteinExistence type="predicted"/>
<dbReference type="InterPro" id="IPR011050">
    <property type="entry name" value="Pectin_lyase_fold/virulence"/>
</dbReference>
<dbReference type="Gene3D" id="2.160.20.10">
    <property type="entry name" value="Single-stranded right-handed beta-helix, Pectin lyase-like"/>
    <property type="match status" value="1"/>
</dbReference>
<feature type="domain" description="CARDB" evidence="2">
    <location>
        <begin position="193"/>
        <end position="289"/>
    </location>
</feature>
<dbReference type="InterPro" id="IPR007742">
    <property type="entry name" value="NosD_dom"/>
</dbReference>
<dbReference type="InterPro" id="IPR012334">
    <property type="entry name" value="Pectin_lyas_fold"/>
</dbReference>
<dbReference type="GO" id="GO:0004553">
    <property type="term" value="F:hydrolase activity, hydrolyzing O-glycosyl compounds"/>
    <property type="evidence" value="ECO:0007669"/>
    <property type="project" value="InterPro"/>
</dbReference>
<dbReference type="SUPFAM" id="SSF51126">
    <property type="entry name" value="Pectin lyase-like"/>
    <property type="match status" value="1"/>
</dbReference>
<dbReference type="CDD" id="cd14256">
    <property type="entry name" value="Dockerin_I"/>
    <property type="match status" value="1"/>
</dbReference>
<gene>
    <name evidence="3" type="ORF">FJIOJMEM_00028</name>
</gene>
<reference evidence="3" key="1">
    <citation type="submission" date="2020-06" db="EMBL/GenBank/DDBJ databases">
        <title>Unique genomic features of the anaerobic methanotrophic archaea.</title>
        <authorList>
            <person name="Chadwick G.L."/>
            <person name="Skennerton C.T."/>
            <person name="Laso-Perez R."/>
            <person name="Leu A.O."/>
            <person name="Speth D.R."/>
            <person name="Yu H."/>
            <person name="Morgan-Lang C."/>
            <person name="Hatzenpichler R."/>
            <person name="Goudeau D."/>
            <person name="Malmstrom R."/>
            <person name="Brazelton W.J."/>
            <person name="Woyke T."/>
            <person name="Hallam S.J."/>
            <person name="Tyson G.W."/>
            <person name="Wegener G."/>
            <person name="Boetius A."/>
            <person name="Orphan V."/>
        </authorList>
    </citation>
    <scope>NUCLEOTIDE SEQUENCE</scope>
</reference>
<dbReference type="AlphaFoldDB" id="A0A7G9YI68"/>
<dbReference type="Pfam" id="PF07705">
    <property type="entry name" value="CARDB"/>
    <property type="match status" value="1"/>
</dbReference>